<gene>
    <name evidence="1" type="ORF">T10_7923</name>
</gene>
<protein>
    <submittedName>
        <fullName evidence="1">Uncharacterized protein</fullName>
    </submittedName>
</protein>
<proteinExistence type="predicted"/>
<evidence type="ECO:0000313" key="1">
    <source>
        <dbReference type="EMBL" id="KRZ63807.1"/>
    </source>
</evidence>
<sequence length="43" mass="4830">MVGSLIARKAHPPFMYVPSLPEATVVDSRNKSLCFQSFLWASF</sequence>
<keyword evidence="2" id="KW-1185">Reference proteome</keyword>
<evidence type="ECO:0000313" key="2">
    <source>
        <dbReference type="Proteomes" id="UP000054843"/>
    </source>
</evidence>
<dbReference type="EMBL" id="JYDO01001894">
    <property type="protein sequence ID" value="KRZ63807.1"/>
    <property type="molecule type" value="Genomic_DNA"/>
</dbReference>
<reference evidence="1 2" key="1">
    <citation type="submission" date="2015-01" db="EMBL/GenBank/DDBJ databases">
        <title>Evolution of Trichinella species and genotypes.</title>
        <authorList>
            <person name="Korhonen P.K."/>
            <person name="Edoardo P."/>
            <person name="Giuseppe L.R."/>
            <person name="Gasser R.B."/>
        </authorList>
    </citation>
    <scope>NUCLEOTIDE SEQUENCE [LARGE SCALE GENOMIC DNA]</scope>
    <source>
        <strain evidence="1">ISS1980</strain>
    </source>
</reference>
<comment type="caution">
    <text evidence="1">The sequence shown here is derived from an EMBL/GenBank/DDBJ whole genome shotgun (WGS) entry which is preliminary data.</text>
</comment>
<accession>A0A0V1LWB2</accession>
<organism evidence="1 2">
    <name type="scientific">Trichinella papuae</name>
    <dbReference type="NCBI Taxonomy" id="268474"/>
    <lineage>
        <taxon>Eukaryota</taxon>
        <taxon>Metazoa</taxon>
        <taxon>Ecdysozoa</taxon>
        <taxon>Nematoda</taxon>
        <taxon>Enoplea</taxon>
        <taxon>Dorylaimia</taxon>
        <taxon>Trichinellida</taxon>
        <taxon>Trichinellidae</taxon>
        <taxon>Trichinella</taxon>
    </lineage>
</organism>
<name>A0A0V1LWB2_9BILA</name>
<dbReference type="AlphaFoldDB" id="A0A0V1LWB2"/>
<dbReference type="Proteomes" id="UP000054843">
    <property type="component" value="Unassembled WGS sequence"/>
</dbReference>